<comment type="caution">
    <text evidence="3">The sequence shown here is derived from an EMBL/GenBank/DDBJ whole genome shotgun (WGS) entry which is preliminary data.</text>
</comment>
<protein>
    <submittedName>
        <fullName evidence="3">Nucleotide exchange factor sil1</fullName>
    </submittedName>
</protein>
<name>A0A8H6JQK1_9PEZI</name>
<evidence type="ECO:0000313" key="3">
    <source>
        <dbReference type="EMBL" id="KAF6817514.1"/>
    </source>
</evidence>
<reference evidence="3 4" key="1">
    <citation type="journal article" date="2020" name="Phytopathology">
        <title>Genome Sequence Resources of Colletotrichum truncatum, C. plurivorum, C. musicola, and C. sojae: Four Species Pathogenic to Soybean (Glycine max).</title>
        <authorList>
            <person name="Rogerio F."/>
            <person name="Boufleur T.R."/>
            <person name="Ciampi-Guillardi M."/>
            <person name="Sukno S.A."/>
            <person name="Thon M.R."/>
            <person name="Massola Junior N.S."/>
            <person name="Baroncelli R."/>
        </authorList>
    </citation>
    <scope>NUCLEOTIDE SEQUENCE [LARGE SCALE GENOMIC DNA]</scope>
    <source>
        <strain evidence="3 4">LFN0009</strain>
    </source>
</reference>
<feature type="signal peptide" evidence="2">
    <location>
        <begin position="1"/>
        <end position="32"/>
    </location>
</feature>
<accession>A0A8H6JQK1</accession>
<keyword evidence="2" id="KW-0732">Signal</keyword>
<proteinExistence type="predicted"/>
<dbReference type="Proteomes" id="UP000652219">
    <property type="component" value="Unassembled WGS sequence"/>
</dbReference>
<organism evidence="3 4">
    <name type="scientific">Colletotrichum sojae</name>
    <dbReference type="NCBI Taxonomy" id="2175907"/>
    <lineage>
        <taxon>Eukaryota</taxon>
        <taxon>Fungi</taxon>
        <taxon>Dikarya</taxon>
        <taxon>Ascomycota</taxon>
        <taxon>Pezizomycotina</taxon>
        <taxon>Sordariomycetes</taxon>
        <taxon>Hypocreomycetidae</taxon>
        <taxon>Glomerellales</taxon>
        <taxon>Glomerellaceae</taxon>
        <taxon>Colletotrichum</taxon>
        <taxon>Colletotrichum orchidearum species complex</taxon>
    </lineage>
</organism>
<feature type="region of interest" description="Disordered" evidence="1">
    <location>
        <begin position="121"/>
        <end position="142"/>
    </location>
</feature>
<evidence type="ECO:0000256" key="2">
    <source>
        <dbReference type="SAM" id="SignalP"/>
    </source>
</evidence>
<gene>
    <name evidence="3" type="ORF">CSOJ01_02436</name>
</gene>
<dbReference type="Gene3D" id="1.25.10.10">
    <property type="entry name" value="Leucine-rich Repeat Variant"/>
    <property type="match status" value="1"/>
</dbReference>
<dbReference type="AlphaFoldDB" id="A0A8H6JQK1"/>
<dbReference type="InterPro" id="IPR011989">
    <property type="entry name" value="ARM-like"/>
</dbReference>
<dbReference type="EMBL" id="WIGN01000021">
    <property type="protein sequence ID" value="KAF6817514.1"/>
    <property type="molecule type" value="Genomic_DNA"/>
</dbReference>
<sequence length="438" mass="48111">MTARFSKRTSLLPHTIFMVVFGLLFLAPFIAASSQASVATHSPSAEVELICLTDNPAECYPKIFQPTEEFQIVHEDQDLPPGLHVRMNINTGQKEAKINDPTEQNAALEGMPTDRSIVVVDSQDSPEEEQQPLPKGAPKYDPVGMVKPPQQESGQFYTNLDFVRKGAGGADLPLDETLEFLEDISHDIYYGVKITETFETVKALFCLMTDPKTPAPGEGAVPRDQQAAAIISGALQNNPKALEEVTKIWPALMDAKCSAAEAKDAPTLRDSFYASFGPSNEDGAAVSTADENVLRAANKAKAQIAAIRGLIKSPTIRDDFIANKGMDRLLEILAPEDARWDSTQRKAGQLVLDSFLDEAMGAEVGVWPLFKASEADFSKRIADRVSDDNWKAAVKTIMDRNKGDKSHWSKDLFDRLEAHEGAQLKKLKKLKKLGKQEL</sequence>
<evidence type="ECO:0000313" key="4">
    <source>
        <dbReference type="Proteomes" id="UP000652219"/>
    </source>
</evidence>
<keyword evidence="4" id="KW-1185">Reference proteome</keyword>
<feature type="chain" id="PRO_5034503342" evidence="2">
    <location>
        <begin position="33"/>
        <end position="438"/>
    </location>
</feature>
<evidence type="ECO:0000256" key="1">
    <source>
        <dbReference type="SAM" id="MobiDB-lite"/>
    </source>
</evidence>